<dbReference type="Proteomes" id="UP001525890">
    <property type="component" value="Unassembled WGS sequence"/>
</dbReference>
<reference evidence="2 3" key="1">
    <citation type="journal article" date="2022" name="Front. Microbiol.">
        <title>High genomic differentiation and limited gene flow indicate recent cryptic speciation within the genus Laspinema (cyanobacteria).</title>
        <authorList>
            <person name="Stanojkovic A."/>
            <person name="Skoupy S."/>
            <person name="Skaloud P."/>
            <person name="Dvorak P."/>
        </authorList>
    </citation>
    <scope>NUCLEOTIDE SEQUENCE [LARGE SCALE GENOMIC DNA]</scope>
    <source>
        <strain evidence="2 3">D2a</strain>
    </source>
</reference>
<feature type="region of interest" description="Disordered" evidence="1">
    <location>
        <begin position="33"/>
        <end position="53"/>
    </location>
</feature>
<gene>
    <name evidence="2" type="ORF">NG799_01260</name>
</gene>
<accession>A0ABT2MJN9</accession>
<comment type="caution">
    <text evidence="2">The sequence shown here is derived from an EMBL/GenBank/DDBJ whole genome shotgun (WGS) entry which is preliminary data.</text>
</comment>
<evidence type="ECO:0000313" key="2">
    <source>
        <dbReference type="EMBL" id="MCT7964959.1"/>
    </source>
</evidence>
<protein>
    <recommendedName>
        <fullName evidence="4">PatU</fullName>
    </recommendedName>
</protein>
<sequence>MDRDEQVFNNLANSEAIQERILGWLFQLSQPDSMPQMEKLTSPETPPEADLDNPLAQNNLDPLDSESFESIERSPSIEGESEAGFTELDEGVSLNGERPLKPGEIPAVQDRFYTLVKRRLETEIQHHPPLFPWENELLDYEPDYLDFPEEKKVPAFDWLTQLPLLSLPVTLPATVLTQLVEECRVLIQSSLQDGAKLVRAVEGLFPDRRPQLHQLAGWALAMSPTRGSSAEAINPLASGTIDFPRTYEGASADQQMVLCLLAAREIMGTLTLSVSASGGPVERQWLTSAGMLSIRVESVGKPNHDPSKPTQSLGCLRVRGELPSGGTLQLRGGEAQSTTSRPNAGCLHVELFEPQPDCSYVLEVRFHNEYHNALTFVVRLS</sequence>
<dbReference type="EMBL" id="JAMXFF010000001">
    <property type="protein sequence ID" value="MCT7964959.1"/>
    <property type="molecule type" value="Genomic_DNA"/>
</dbReference>
<evidence type="ECO:0000256" key="1">
    <source>
        <dbReference type="SAM" id="MobiDB-lite"/>
    </source>
</evidence>
<evidence type="ECO:0008006" key="4">
    <source>
        <dbReference type="Google" id="ProtNLM"/>
    </source>
</evidence>
<name>A0ABT2MJN9_9CYAN</name>
<dbReference type="RefSeq" id="WP_368004709.1">
    <property type="nucleotide sequence ID" value="NZ_JAMXFF010000001.1"/>
</dbReference>
<proteinExistence type="predicted"/>
<organism evidence="2 3">
    <name type="scientific">Laspinema palackyanum D2a</name>
    <dbReference type="NCBI Taxonomy" id="2953684"/>
    <lineage>
        <taxon>Bacteria</taxon>
        <taxon>Bacillati</taxon>
        <taxon>Cyanobacteriota</taxon>
        <taxon>Cyanophyceae</taxon>
        <taxon>Oscillatoriophycideae</taxon>
        <taxon>Oscillatoriales</taxon>
        <taxon>Laspinemataceae</taxon>
        <taxon>Laspinema</taxon>
        <taxon>Laspinema palackyanum</taxon>
    </lineage>
</organism>
<keyword evidence="3" id="KW-1185">Reference proteome</keyword>
<evidence type="ECO:0000313" key="3">
    <source>
        <dbReference type="Proteomes" id="UP001525890"/>
    </source>
</evidence>